<dbReference type="OMA" id="FQKLLFC"/>
<dbReference type="Gene3D" id="3.40.50.1820">
    <property type="entry name" value="alpha/beta hydrolase"/>
    <property type="match status" value="1"/>
</dbReference>
<dbReference type="Proteomes" id="UP000002035">
    <property type="component" value="Unassembled WGS sequence"/>
</dbReference>
<dbReference type="HOGENOM" id="CLU_053366_0_0_1"/>
<dbReference type="STRING" id="554155.C5FMI2"/>
<dbReference type="GO" id="GO:0006629">
    <property type="term" value="P:lipid metabolic process"/>
    <property type="evidence" value="ECO:0007669"/>
    <property type="project" value="InterPro"/>
</dbReference>
<dbReference type="SUPFAM" id="SSF53474">
    <property type="entry name" value="alpha/beta-Hydrolases"/>
    <property type="match status" value="1"/>
</dbReference>
<evidence type="ECO:0000256" key="3">
    <source>
        <dbReference type="ARBA" id="ARBA00048461"/>
    </source>
</evidence>
<sequence>MKKFFWKSIRGHHAASAEGLALSAAVPTSSGLAFIDNSRGASAATADLSRALDTVLDQIEPDAHLVSIAWKCALDVYDDPSASVPQNGCQNYEFTRDYVVVPSVGGTVKAMISTIVAPRDGVDPDNKFSPTLVIAVRGSASPVDHMVNANAEPKSVANFIKLCNENIGHISPKSHTPAVVDCKAHSGFLNSAETLNAICSQRIDEYIHKAGSERCHILFTGHSAGGAVASLLYLRHISNQIPAPSSAIRLSCITFGAPPVVDSPALAFHPQHQQSGGVCINFINEFDMVSRADHPYIICLVNLLRSLHGMPPFGSDEGNVHVAPAPEVLNPETKASDSANVWPVTPCYYHHVGPRIILLKRLEQASQSEGYLLKLGAMIVPPEEFEKLLFCRLAVHRRVSYAERVQMIEEGKFNERSGWDV</sequence>
<comment type="catalytic activity">
    <reaction evidence="3">
        <text>a monoacylglycerol + H2O = glycerol + a fatty acid + H(+)</text>
        <dbReference type="Rhea" id="RHEA:15245"/>
        <dbReference type="ChEBI" id="CHEBI:15377"/>
        <dbReference type="ChEBI" id="CHEBI:15378"/>
        <dbReference type="ChEBI" id="CHEBI:17408"/>
        <dbReference type="ChEBI" id="CHEBI:17754"/>
        <dbReference type="ChEBI" id="CHEBI:28868"/>
    </reaction>
</comment>
<feature type="domain" description="Fungal lipase-type" evidence="4">
    <location>
        <begin position="133"/>
        <end position="292"/>
    </location>
</feature>
<proteinExistence type="inferred from homology"/>
<accession>C5FMI2</accession>
<dbReference type="CDD" id="cd00519">
    <property type="entry name" value="Lipase_3"/>
    <property type="match status" value="1"/>
</dbReference>
<reference evidence="6" key="1">
    <citation type="journal article" date="2012" name="MBio">
        <title>Comparative genome analysis of Trichophyton rubrum and related dermatophytes reveals candidate genes involved in infection.</title>
        <authorList>
            <person name="Martinez D.A."/>
            <person name="Oliver B.G."/>
            <person name="Graeser Y."/>
            <person name="Goldberg J.M."/>
            <person name="Li W."/>
            <person name="Martinez-Rossi N.M."/>
            <person name="Monod M."/>
            <person name="Shelest E."/>
            <person name="Barton R.C."/>
            <person name="Birch E."/>
            <person name="Brakhage A.A."/>
            <person name="Chen Z."/>
            <person name="Gurr S.J."/>
            <person name="Heiman D."/>
            <person name="Heitman J."/>
            <person name="Kosti I."/>
            <person name="Rossi A."/>
            <person name="Saif S."/>
            <person name="Samalova M."/>
            <person name="Saunders C.W."/>
            <person name="Shea T."/>
            <person name="Summerbell R.C."/>
            <person name="Xu J."/>
            <person name="Young S."/>
            <person name="Zeng Q."/>
            <person name="Birren B.W."/>
            <person name="Cuomo C.A."/>
            <person name="White T.C."/>
        </authorList>
    </citation>
    <scope>NUCLEOTIDE SEQUENCE [LARGE SCALE GENOMIC DNA]</scope>
    <source>
        <strain evidence="6">ATCC MYA-4605 / CBS 113480</strain>
    </source>
</reference>
<dbReference type="EMBL" id="DS995703">
    <property type="protein sequence ID" value="EEQ31085.1"/>
    <property type="molecule type" value="Genomic_DNA"/>
</dbReference>
<evidence type="ECO:0000256" key="2">
    <source>
        <dbReference type="ARBA" id="ARBA00047591"/>
    </source>
</evidence>
<dbReference type="OrthoDB" id="438440at2759"/>
<keyword evidence="6" id="KW-1185">Reference proteome</keyword>
<comment type="similarity">
    <text evidence="1">Belongs to the AB hydrolase superfamily. Lipase family. Class 3 subfamily.</text>
</comment>
<dbReference type="InterPro" id="IPR029058">
    <property type="entry name" value="AB_hydrolase_fold"/>
</dbReference>
<dbReference type="VEuPathDB" id="FungiDB:MCYG_03904"/>
<evidence type="ECO:0000313" key="6">
    <source>
        <dbReference type="Proteomes" id="UP000002035"/>
    </source>
</evidence>
<dbReference type="AlphaFoldDB" id="C5FMI2"/>
<dbReference type="PANTHER" id="PTHR45856">
    <property type="entry name" value="ALPHA/BETA-HYDROLASES SUPERFAMILY PROTEIN"/>
    <property type="match status" value="1"/>
</dbReference>
<evidence type="ECO:0000256" key="1">
    <source>
        <dbReference type="ARBA" id="ARBA00043996"/>
    </source>
</evidence>
<dbReference type="GeneID" id="9229722"/>
<dbReference type="Pfam" id="PF01764">
    <property type="entry name" value="Lipase_3"/>
    <property type="match status" value="1"/>
</dbReference>
<dbReference type="PANTHER" id="PTHR45856:SF21">
    <property type="entry name" value="FUNGAL LIPASE-LIKE DOMAIN-CONTAINING PROTEIN"/>
    <property type="match status" value="1"/>
</dbReference>
<evidence type="ECO:0000313" key="5">
    <source>
        <dbReference type="EMBL" id="EEQ31085.1"/>
    </source>
</evidence>
<evidence type="ECO:0000259" key="4">
    <source>
        <dbReference type="Pfam" id="PF01764"/>
    </source>
</evidence>
<name>C5FMI2_ARTOC</name>
<dbReference type="RefSeq" id="XP_002848398.1">
    <property type="nucleotide sequence ID" value="XM_002848352.1"/>
</dbReference>
<dbReference type="InterPro" id="IPR002921">
    <property type="entry name" value="Fungal_lipase-type"/>
</dbReference>
<dbReference type="eggNOG" id="ENOG502ST9D">
    <property type="taxonomic scope" value="Eukaryota"/>
</dbReference>
<gene>
    <name evidence="5" type="ORF">MCYG_03904</name>
</gene>
<dbReference type="InterPro" id="IPR051218">
    <property type="entry name" value="Sec_MonoDiacylglyc_Lipase"/>
</dbReference>
<protein>
    <recommendedName>
        <fullName evidence="4">Fungal lipase-type domain-containing protein</fullName>
    </recommendedName>
</protein>
<comment type="catalytic activity">
    <reaction evidence="2">
        <text>a diacylglycerol + H2O = a monoacylglycerol + a fatty acid + H(+)</text>
        <dbReference type="Rhea" id="RHEA:32731"/>
        <dbReference type="ChEBI" id="CHEBI:15377"/>
        <dbReference type="ChEBI" id="CHEBI:15378"/>
        <dbReference type="ChEBI" id="CHEBI:17408"/>
        <dbReference type="ChEBI" id="CHEBI:18035"/>
        <dbReference type="ChEBI" id="CHEBI:28868"/>
    </reaction>
</comment>
<organism evidence="5 6">
    <name type="scientific">Arthroderma otae (strain ATCC MYA-4605 / CBS 113480)</name>
    <name type="common">Microsporum canis</name>
    <dbReference type="NCBI Taxonomy" id="554155"/>
    <lineage>
        <taxon>Eukaryota</taxon>
        <taxon>Fungi</taxon>
        <taxon>Dikarya</taxon>
        <taxon>Ascomycota</taxon>
        <taxon>Pezizomycotina</taxon>
        <taxon>Eurotiomycetes</taxon>
        <taxon>Eurotiomycetidae</taxon>
        <taxon>Onygenales</taxon>
        <taxon>Arthrodermataceae</taxon>
        <taxon>Microsporum</taxon>
    </lineage>
</organism>